<keyword evidence="1" id="KW-1133">Transmembrane helix</keyword>
<keyword evidence="1" id="KW-0472">Membrane</keyword>
<dbReference type="AlphaFoldDB" id="A0A919QH69"/>
<dbReference type="Pfam" id="PF08570">
    <property type="entry name" value="DUF1761"/>
    <property type="match status" value="1"/>
</dbReference>
<keyword evidence="1" id="KW-0812">Transmembrane</keyword>
<proteinExistence type="predicted"/>
<feature type="transmembrane region" description="Helical" evidence="1">
    <location>
        <begin position="12"/>
        <end position="33"/>
    </location>
</feature>
<evidence type="ECO:0000313" key="2">
    <source>
        <dbReference type="EMBL" id="GIH28882.1"/>
    </source>
</evidence>
<reference evidence="2" key="1">
    <citation type="submission" date="2021-01" db="EMBL/GenBank/DDBJ databases">
        <title>Whole genome shotgun sequence of Acrocarpospora phusangensis NBRC 108782.</title>
        <authorList>
            <person name="Komaki H."/>
            <person name="Tamura T."/>
        </authorList>
    </citation>
    <scope>NUCLEOTIDE SEQUENCE</scope>
    <source>
        <strain evidence="2">NBRC 108782</strain>
    </source>
</reference>
<dbReference type="EMBL" id="BOOA01000099">
    <property type="protein sequence ID" value="GIH28882.1"/>
    <property type="molecule type" value="Genomic_DNA"/>
</dbReference>
<dbReference type="InterPro" id="IPR013879">
    <property type="entry name" value="DUF1761"/>
</dbReference>
<feature type="transmembrane region" description="Helical" evidence="1">
    <location>
        <begin position="45"/>
        <end position="67"/>
    </location>
</feature>
<dbReference type="Proteomes" id="UP000640052">
    <property type="component" value="Unassembled WGS sequence"/>
</dbReference>
<name>A0A919QH69_9ACTN</name>
<sequence length="68" mass="7381">MTALAVRAQIDTWTAGLALGLVLWLGFPAVLWIGAIVHEKSPWRLAAIHAGDWLVKLPALGVIIGVWR</sequence>
<comment type="caution">
    <text evidence="2">The sequence shown here is derived from an EMBL/GenBank/DDBJ whole genome shotgun (WGS) entry which is preliminary data.</text>
</comment>
<evidence type="ECO:0000313" key="3">
    <source>
        <dbReference type="Proteomes" id="UP000640052"/>
    </source>
</evidence>
<organism evidence="2 3">
    <name type="scientific">Acrocarpospora phusangensis</name>
    <dbReference type="NCBI Taxonomy" id="1070424"/>
    <lineage>
        <taxon>Bacteria</taxon>
        <taxon>Bacillati</taxon>
        <taxon>Actinomycetota</taxon>
        <taxon>Actinomycetes</taxon>
        <taxon>Streptosporangiales</taxon>
        <taxon>Streptosporangiaceae</taxon>
        <taxon>Acrocarpospora</taxon>
    </lineage>
</organism>
<evidence type="ECO:0000256" key="1">
    <source>
        <dbReference type="SAM" id="Phobius"/>
    </source>
</evidence>
<gene>
    <name evidence="2" type="ORF">Aph01nite_71920</name>
</gene>
<protein>
    <submittedName>
        <fullName evidence="2">Uncharacterized protein</fullName>
    </submittedName>
</protein>
<accession>A0A919QH69</accession>
<keyword evidence="3" id="KW-1185">Reference proteome</keyword>